<gene>
    <name evidence="1" type="ORF">V2J18_03500</name>
</gene>
<evidence type="ECO:0000313" key="2">
    <source>
        <dbReference type="Proteomes" id="UP001387215"/>
    </source>
</evidence>
<dbReference type="Proteomes" id="UP001387215">
    <property type="component" value="Unassembled WGS sequence"/>
</dbReference>
<proteinExistence type="predicted"/>
<name>A0ABU8CZ22_9GAMM</name>
<dbReference type="EMBL" id="JBANDL010000002">
    <property type="protein sequence ID" value="MEI2453739.1"/>
    <property type="molecule type" value="Genomic_DNA"/>
</dbReference>
<organism evidence="1 2">
    <name type="scientific">Lysobacter firmicutimachus</name>
    <dbReference type="NCBI Taxonomy" id="1792846"/>
    <lineage>
        <taxon>Bacteria</taxon>
        <taxon>Pseudomonadati</taxon>
        <taxon>Pseudomonadota</taxon>
        <taxon>Gammaproteobacteria</taxon>
        <taxon>Lysobacterales</taxon>
        <taxon>Lysobacteraceae</taxon>
        <taxon>Lysobacter</taxon>
    </lineage>
</organism>
<dbReference type="RefSeq" id="WP_336130983.1">
    <property type="nucleotide sequence ID" value="NZ_JBANDL010000002.1"/>
</dbReference>
<sequence length="151" mass="16221">MASKDVFSLTCGPAAIAFDSGIILGVASDPSKNSVSVWVERDRADLSVCGGTLSCDEELHPISANDPKFASSFWHRVIGAQVRAISLLVRKPRTARLAELPNEVGLCFLLDSGARVIAAHGLHDDSDDFAIIQDDFVLERICAELNEVQIG</sequence>
<reference evidence="1 2" key="1">
    <citation type="submission" date="2024-02" db="EMBL/GenBank/DDBJ databases">
        <title>Lysobacter Genome Sequencing and Mining.</title>
        <authorList>
            <person name="Bierman J."/>
            <person name="Walker M.C."/>
        </authorList>
    </citation>
    <scope>NUCLEOTIDE SEQUENCE [LARGE SCALE GENOMIC DNA]</scope>
    <source>
        <strain evidence="1 2">PB6250</strain>
    </source>
</reference>
<protein>
    <submittedName>
        <fullName evidence="1">Uncharacterized protein</fullName>
    </submittedName>
</protein>
<comment type="caution">
    <text evidence="1">The sequence shown here is derived from an EMBL/GenBank/DDBJ whole genome shotgun (WGS) entry which is preliminary data.</text>
</comment>
<keyword evidence="2" id="KW-1185">Reference proteome</keyword>
<evidence type="ECO:0000313" key="1">
    <source>
        <dbReference type="EMBL" id="MEI2453739.1"/>
    </source>
</evidence>
<accession>A0ABU8CZ22</accession>